<evidence type="ECO:0000256" key="6">
    <source>
        <dbReference type="ARBA" id="ARBA00022676"/>
    </source>
</evidence>
<dbReference type="SUPFAM" id="SSF51445">
    <property type="entry name" value="(Trans)glycosidases"/>
    <property type="match status" value="1"/>
</dbReference>
<evidence type="ECO:0000313" key="12">
    <source>
        <dbReference type="EMBL" id="NDV29424.1"/>
    </source>
</evidence>
<dbReference type="InterPro" id="IPR003385">
    <property type="entry name" value="Glyco_hydro_77"/>
</dbReference>
<dbReference type="GO" id="GO:0005975">
    <property type="term" value="P:carbohydrate metabolic process"/>
    <property type="evidence" value="ECO:0007669"/>
    <property type="project" value="InterPro"/>
</dbReference>
<dbReference type="InterPro" id="IPR002044">
    <property type="entry name" value="CBM20"/>
</dbReference>
<dbReference type="Pfam" id="PF02446">
    <property type="entry name" value="Glyco_hydro_77"/>
    <property type="match status" value="1"/>
</dbReference>
<dbReference type="CDD" id="cd05467">
    <property type="entry name" value="CBM20"/>
    <property type="match status" value="1"/>
</dbReference>
<comment type="similarity">
    <text evidence="3">Belongs to the disproportionating enzyme family.</text>
</comment>
<protein>
    <recommendedName>
        <fullName evidence="4">4-alpha-glucanotransferase</fullName>
        <ecNumber evidence="4">2.4.1.25</ecNumber>
    </recommendedName>
    <alternativeName>
        <fullName evidence="9">Amylomaltase</fullName>
    </alternativeName>
    <alternativeName>
        <fullName evidence="10">Disproportionating enzyme</fullName>
    </alternativeName>
</protein>
<organism evidence="12">
    <name type="scientific">Arcella intermedia</name>
    <dbReference type="NCBI Taxonomy" id="1963864"/>
    <lineage>
        <taxon>Eukaryota</taxon>
        <taxon>Amoebozoa</taxon>
        <taxon>Tubulinea</taxon>
        <taxon>Elardia</taxon>
        <taxon>Arcellinida</taxon>
        <taxon>Sphaerothecina</taxon>
        <taxon>Arcellidae</taxon>
        <taxon>Arcella</taxon>
    </lineage>
</organism>
<dbReference type="GO" id="GO:0005737">
    <property type="term" value="C:cytoplasm"/>
    <property type="evidence" value="ECO:0007669"/>
    <property type="project" value="UniProtKB-SubCell"/>
</dbReference>
<dbReference type="InterPro" id="IPR013784">
    <property type="entry name" value="Carb-bd-like_fold"/>
</dbReference>
<keyword evidence="8" id="KW-0119">Carbohydrate metabolism</keyword>
<dbReference type="Gene3D" id="3.20.20.80">
    <property type="entry name" value="Glycosidases"/>
    <property type="match status" value="2"/>
</dbReference>
<sequence length="896" mass="104151">MEKTIRFRTEYFTHPGEQIVLLGNHFRLGDWSKPIYMHWRGNGQWEIEITLTKVPNVLEYKYGLLNDKNLIWEAGKNRQLHPRTTPLTFIEAIDTWKSDESPEEGYLYTSLFKDIFSRPIAATPFHYPEILGANTIVQFVLRAALVEPHQSVYVCGSPGALGGWSPSDAKLLQYNGTDFTGTFPVPLSALPFDFKFLIKDTITGRVIQWEEGANRSVKGGNNIHTLYTSIFRRSNYDWRAAGVAVPVFSLRSESGMGVGEFNDLKLLVDLSSRMGVKLIQLLPINDTSCLNTWRDSYPYSALSVFALHPIYIHIPALTRDPEILQRAKLISQTLNELPLIDYEAVMKEKTDLLKAAYRVDDGETLTTPEFAEYMESNKVWLLPYAVFKALSEKFGTTDYTCWPQAYRRVTLDEINSLSQEFKSHCDFTYYTQFHLHLQLEDVANYAKSHNVGIKGDLPIGVNLRSVDCWLNPHLFNVSMSTGAPPDQFSTDGQNWGFPTYNWEEMKKDGYKWWKLRLKQMGKYFQAFRIDHILGFFRIWEIPRSFESGLMGHFYPSIPIHRDELSRRNIWDIERLTVPYIPEEAIRGAFGDKAQYILDVYLDRLPNGNYNFKDQYNTERKILDYLEGLKGVKPNDIDPVHIKNVFLYFIKNVVLLPQPENPQDHFYPRINMNKTLSYDHLDQPTQKHLWDLYLDYFYKRQEDLWRRIGEERLPMMKMASDMLVCGEDLGMLPDCIFPVMKKYSILGLRVQRMPPDPKIAFAHPADYSYMTVCTPSSHDCSTIRGWWEEDKAKTQEFYNSILGEGGLAPPYCEPWISRKIIEQHMWSPSMWAIFPIQDFFGIVSDLRVADPKSEQINDPSNPIHYWRYRIHLTLEDLINHPTFSNDIRALVTHSGRF</sequence>
<evidence type="ECO:0000256" key="4">
    <source>
        <dbReference type="ARBA" id="ARBA00012560"/>
    </source>
</evidence>
<evidence type="ECO:0000256" key="3">
    <source>
        <dbReference type="ARBA" id="ARBA00005684"/>
    </source>
</evidence>
<comment type="catalytic activity">
    <reaction evidence="1">
        <text>Transfers a segment of a (1-&gt;4)-alpha-D-glucan to a new position in an acceptor, which may be glucose or a (1-&gt;4)-alpha-D-glucan.</text>
        <dbReference type="EC" id="2.4.1.25"/>
    </reaction>
</comment>
<evidence type="ECO:0000256" key="8">
    <source>
        <dbReference type="ARBA" id="ARBA00023277"/>
    </source>
</evidence>
<reference evidence="12" key="1">
    <citation type="journal article" date="2020" name="J. Eukaryot. Microbiol.">
        <title>De novo Sequencing, Assembly and Annotation of the Transcriptome for the Free-Living Testate Amoeba Arcella intermedia.</title>
        <authorList>
            <person name="Ribeiro G.M."/>
            <person name="Porfirio-Sousa A.L."/>
            <person name="Maurer-Alcala X.X."/>
            <person name="Katz L.A."/>
            <person name="Lahr D.J.G."/>
        </authorList>
    </citation>
    <scope>NUCLEOTIDE SEQUENCE</scope>
</reference>
<dbReference type="SMART" id="SM01065">
    <property type="entry name" value="CBM_2"/>
    <property type="match status" value="2"/>
</dbReference>
<dbReference type="InterPro" id="IPR013783">
    <property type="entry name" value="Ig-like_fold"/>
</dbReference>
<proteinExistence type="inferred from homology"/>
<evidence type="ECO:0000256" key="1">
    <source>
        <dbReference type="ARBA" id="ARBA00000439"/>
    </source>
</evidence>
<evidence type="ECO:0000256" key="10">
    <source>
        <dbReference type="ARBA" id="ARBA00031501"/>
    </source>
</evidence>
<dbReference type="GO" id="GO:0004134">
    <property type="term" value="F:4-alpha-glucanotransferase activity"/>
    <property type="evidence" value="ECO:0007669"/>
    <property type="project" value="UniProtKB-EC"/>
</dbReference>
<name>A0A6B2KXF1_9EUKA</name>
<evidence type="ECO:0000256" key="2">
    <source>
        <dbReference type="ARBA" id="ARBA00004496"/>
    </source>
</evidence>
<dbReference type="GO" id="GO:2001070">
    <property type="term" value="F:starch binding"/>
    <property type="evidence" value="ECO:0007669"/>
    <property type="project" value="InterPro"/>
</dbReference>
<accession>A0A6B2KXF1</accession>
<keyword evidence="7" id="KW-0808">Transferase</keyword>
<dbReference type="Gene3D" id="2.60.40.10">
    <property type="entry name" value="Immunoglobulins"/>
    <property type="match status" value="2"/>
</dbReference>
<keyword evidence="5" id="KW-0963">Cytoplasm</keyword>
<evidence type="ECO:0000256" key="5">
    <source>
        <dbReference type="ARBA" id="ARBA00022490"/>
    </source>
</evidence>
<dbReference type="EMBL" id="GIBP01000455">
    <property type="protein sequence ID" value="NDV29424.1"/>
    <property type="molecule type" value="Transcribed_RNA"/>
</dbReference>
<dbReference type="InterPro" id="IPR017853">
    <property type="entry name" value="GH"/>
</dbReference>
<feature type="domain" description="CBM20" evidence="11">
    <location>
        <begin position="129"/>
        <end position="240"/>
    </location>
</feature>
<evidence type="ECO:0000256" key="7">
    <source>
        <dbReference type="ARBA" id="ARBA00022679"/>
    </source>
</evidence>
<dbReference type="PROSITE" id="PS51166">
    <property type="entry name" value="CBM20"/>
    <property type="match status" value="2"/>
</dbReference>
<comment type="subcellular location">
    <subcellularLocation>
        <location evidence="2">Cytoplasm</location>
    </subcellularLocation>
</comment>
<dbReference type="PANTHER" id="PTHR32518:SF3">
    <property type="entry name" value="4-ALPHA-GLUCANOTRANSFERASE"/>
    <property type="match status" value="1"/>
</dbReference>
<keyword evidence="6" id="KW-0328">Glycosyltransferase</keyword>
<dbReference type="Pfam" id="PF00686">
    <property type="entry name" value="CBM_20"/>
    <property type="match status" value="2"/>
</dbReference>
<dbReference type="SUPFAM" id="SSF49452">
    <property type="entry name" value="Starch-binding domain-like"/>
    <property type="match status" value="2"/>
</dbReference>
<evidence type="ECO:0000256" key="9">
    <source>
        <dbReference type="ARBA" id="ARBA00031423"/>
    </source>
</evidence>
<dbReference type="PANTHER" id="PTHR32518">
    <property type="match status" value="1"/>
</dbReference>
<evidence type="ECO:0000259" key="11">
    <source>
        <dbReference type="PROSITE" id="PS51166"/>
    </source>
</evidence>
<dbReference type="AlphaFoldDB" id="A0A6B2KXF1"/>
<feature type="domain" description="CBM20" evidence="11">
    <location>
        <begin position="1"/>
        <end position="98"/>
    </location>
</feature>
<dbReference type="EC" id="2.4.1.25" evidence="4"/>